<evidence type="ECO:0000256" key="2">
    <source>
        <dbReference type="ARBA" id="ARBA00015195"/>
    </source>
</evidence>
<evidence type="ECO:0000313" key="10">
    <source>
        <dbReference type="EMBL" id="MDT8900978.1"/>
    </source>
</evidence>
<comment type="function">
    <text evidence="7">Activator of cell division through the inhibition of FtsZ GTPase activity, therefore promoting FtsZ assembly into bundles of protofilaments necessary for the formation of the division Z ring. It is recruited early at mid-cell but it is not essential for cell division.</text>
</comment>
<keyword evidence="5" id="KW-0717">Septation</keyword>
<keyword evidence="3" id="KW-0963">Cytoplasm</keyword>
<sequence length="83" mass="9631">MGMKKHKVTVEIYGDNYPVKGDAEPERIMKVAALLDERMRETAFINPRMSKAMVAILTALNITDEYLRLQNDYQQLLKMLNDK</sequence>
<evidence type="ECO:0000256" key="3">
    <source>
        <dbReference type="ARBA" id="ARBA00022490"/>
    </source>
</evidence>
<keyword evidence="6" id="KW-0131">Cell cycle</keyword>
<dbReference type="Pfam" id="PF05164">
    <property type="entry name" value="ZapA"/>
    <property type="match status" value="1"/>
</dbReference>
<dbReference type="SUPFAM" id="SSF102829">
    <property type="entry name" value="Cell division protein ZapA-like"/>
    <property type="match status" value="1"/>
</dbReference>
<dbReference type="EMBL" id="JAUOZS010000001">
    <property type="protein sequence ID" value="MDT8900978.1"/>
    <property type="molecule type" value="Genomic_DNA"/>
</dbReference>
<evidence type="ECO:0000256" key="8">
    <source>
        <dbReference type="ARBA" id="ARBA00026068"/>
    </source>
</evidence>
<keyword evidence="11" id="KW-1185">Reference proteome</keyword>
<protein>
    <recommendedName>
        <fullName evidence="2">Cell division protein ZapA</fullName>
    </recommendedName>
    <alternativeName>
        <fullName evidence="9">Z ring-associated protein ZapA</fullName>
    </alternativeName>
</protein>
<evidence type="ECO:0000256" key="9">
    <source>
        <dbReference type="ARBA" id="ARBA00033158"/>
    </source>
</evidence>
<dbReference type="Proteomes" id="UP001254848">
    <property type="component" value="Unassembled WGS sequence"/>
</dbReference>
<organism evidence="10 11">
    <name type="scientific">Anaeroselena agilis</name>
    <dbReference type="NCBI Taxonomy" id="3063788"/>
    <lineage>
        <taxon>Bacteria</taxon>
        <taxon>Bacillati</taxon>
        <taxon>Bacillota</taxon>
        <taxon>Negativicutes</taxon>
        <taxon>Acetonemataceae</taxon>
        <taxon>Anaeroselena</taxon>
    </lineage>
</organism>
<dbReference type="Gene3D" id="6.10.250.790">
    <property type="match status" value="1"/>
</dbReference>
<dbReference type="GO" id="GO:0051301">
    <property type="term" value="P:cell division"/>
    <property type="evidence" value="ECO:0007669"/>
    <property type="project" value="UniProtKB-KW"/>
</dbReference>
<reference evidence="10 11" key="1">
    <citation type="submission" date="2023-07" db="EMBL/GenBank/DDBJ databases">
        <title>The novel representative of Negativicutes class, Anaeroselena agilis gen. nov. sp. nov.</title>
        <authorList>
            <person name="Prokofeva M.I."/>
            <person name="Elcheninov A.G."/>
            <person name="Klyukina A."/>
            <person name="Kublanov I.V."/>
            <person name="Frolov E.N."/>
            <person name="Podosokorskaya O.A."/>
        </authorList>
    </citation>
    <scope>NUCLEOTIDE SEQUENCE [LARGE SCALE GENOMIC DNA]</scope>
    <source>
        <strain evidence="10 11">4137-cl</strain>
    </source>
</reference>
<dbReference type="PANTHER" id="PTHR34981">
    <property type="entry name" value="CELL DIVISION PROTEIN ZAPA"/>
    <property type="match status" value="1"/>
</dbReference>
<evidence type="ECO:0000256" key="5">
    <source>
        <dbReference type="ARBA" id="ARBA00023210"/>
    </source>
</evidence>
<accession>A0ABU3NXL1</accession>
<comment type="subunit">
    <text evidence="8">Homodimer. Interacts with FtsZ.</text>
</comment>
<gene>
    <name evidence="10" type="primary">zapA</name>
    <name evidence="10" type="ORF">Q4T40_07000</name>
</gene>
<evidence type="ECO:0000256" key="4">
    <source>
        <dbReference type="ARBA" id="ARBA00022618"/>
    </source>
</evidence>
<dbReference type="InterPro" id="IPR036192">
    <property type="entry name" value="Cell_div_ZapA-like_sf"/>
</dbReference>
<name>A0ABU3NXL1_9FIRM</name>
<evidence type="ECO:0000256" key="1">
    <source>
        <dbReference type="ARBA" id="ARBA00004496"/>
    </source>
</evidence>
<comment type="subcellular location">
    <subcellularLocation>
        <location evidence="1">Cytoplasm</location>
    </subcellularLocation>
</comment>
<dbReference type="PANTHER" id="PTHR34981:SF1">
    <property type="entry name" value="CELL DIVISION PROTEIN ZAPA"/>
    <property type="match status" value="1"/>
</dbReference>
<comment type="caution">
    <text evidence="10">The sequence shown here is derived from an EMBL/GenBank/DDBJ whole genome shotgun (WGS) entry which is preliminary data.</text>
</comment>
<evidence type="ECO:0000256" key="6">
    <source>
        <dbReference type="ARBA" id="ARBA00023306"/>
    </source>
</evidence>
<evidence type="ECO:0000313" key="11">
    <source>
        <dbReference type="Proteomes" id="UP001254848"/>
    </source>
</evidence>
<evidence type="ECO:0000256" key="7">
    <source>
        <dbReference type="ARBA" id="ARBA00024910"/>
    </source>
</evidence>
<dbReference type="RefSeq" id="WP_413779507.1">
    <property type="nucleotide sequence ID" value="NZ_JAUOZS010000001.1"/>
</dbReference>
<proteinExistence type="predicted"/>
<keyword evidence="4 10" id="KW-0132">Cell division</keyword>
<dbReference type="InterPro" id="IPR007838">
    <property type="entry name" value="Cell_div_ZapA-like"/>
</dbReference>
<dbReference type="InterPro" id="IPR053712">
    <property type="entry name" value="Bac_CellDiv_Activator"/>
</dbReference>